<dbReference type="RefSeq" id="WP_014025729.1">
    <property type="nucleotide sequence ID" value="NC_015931.1"/>
</dbReference>
<dbReference type="GO" id="GO:0003899">
    <property type="term" value="F:DNA-directed RNA polymerase activity"/>
    <property type="evidence" value="ECO:0007669"/>
    <property type="project" value="UniProtKB-EC"/>
</dbReference>
<evidence type="ECO:0000256" key="3">
    <source>
        <dbReference type="ARBA" id="ARBA00022833"/>
    </source>
</evidence>
<dbReference type="InterPro" id="IPR012164">
    <property type="entry name" value="Rpa12/Rpb9/Rpc10/TFS"/>
</dbReference>
<dbReference type="PROSITE" id="PS51133">
    <property type="entry name" value="ZF_TFIIS_2"/>
    <property type="match status" value="1"/>
</dbReference>
<organism evidence="10 11">
    <name type="scientific">Pyrolobus fumarii (strain DSM 11204 / 1A)</name>
    <dbReference type="NCBI Taxonomy" id="694429"/>
    <lineage>
        <taxon>Archaea</taxon>
        <taxon>Thermoproteota</taxon>
        <taxon>Thermoprotei</taxon>
        <taxon>Desulfurococcales</taxon>
        <taxon>Pyrodictiaceae</taxon>
        <taxon>Pyrolobus</taxon>
    </lineage>
</organism>
<keyword evidence="1 6" id="KW-0479">Metal-binding</keyword>
<dbReference type="FunCoup" id="G0EET8">
    <property type="interactions" value="57"/>
</dbReference>
<evidence type="ECO:0000256" key="5">
    <source>
        <dbReference type="PIRNR" id="PIRNR005586"/>
    </source>
</evidence>
<evidence type="ECO:0000259" key="9">
    <source>
        <dbReference type="PROSITE" id="PS51133"/>
    </source>
</evidence>
<feature type="binding site" evidence="6">
    <location>
        <position position="7"/>
    </location>
    <ligand>
        <name>Zn(2+)</name>
        <dbReference type="ChEBI" id="CHEBI:29105"/>
        <label>1</label>
    </ligand>
</feature>
<dbReference type="InterPro" id="IPR006288">
    <property type="entry name" value="TFS"/>
</dbReference>
<name>G0EET8_PYRF1</name>
<dbReference type="PROSITE" id="PS00466">
    <property type="entry name" value="ZF_TFIIS_1"/>
    <property type="match status" value="1"/>
</dbReference>
<dbReference type="SMART" id="SM00661">
    <property type="entry name" value="RPOL9"/>
    <property type="match status" value="1"/>
</dbReference>
<keyword evidence="10" id="KW-0808">Transferase</keyword>
<dbReference type="GO" id="GO:0006355">
    <property type="term" value="P:regulation of DNA-templated transcription"/>
    <property type="evidence" value="ECO:0007669"/>
    <property type="project" value="InterPro"/>
</dbReference>
<dbReference type="CDD" id="cd10511">
    <property type="entry name" value="Zn-ribbon_TFS"/>
    <property type="match status" value="1"/>
</dbReference>
<feature type="binding site" evidence="6">
    <location>
        <position position="24"/>
    </location>
    <ligand>
        <name>Zn(2+)</name>
        <dbReference type="ChEBI" id="CHEBI:29105"/>
        <label>1</label>
    </ligand>
</feature>
<feature type="binding site" evidence="6">
    <location>
        <position position="106"/>
    </location>
    <ligand>
        <name>Zn(2+)</name>
        <dbReference type="ChEBI" id="CHEBI:29105"/>
        <label>2</label>
    </ligand>
</feature>
<keyword evidence="2 7" id="KW-0863">Zinc-finger</keyword>
<dbReference type="PANTHER" id="PTHR11239:SF12">
    <property type="entry name" value="DNA-DIRECTED RNA POLYMERASE III SUBUNIT RPC10"/>
    <property type="match status" value="1"/>
</dbReference>
<dbReference type="SMART" id="SM00440">
    <property type="entry name" value="ZnF_C2C2"/>
    <property type="match status" value="1"/>
</dbReference>
<evidence type="ECO:0000256" key="8">
    <source>
        <dbReference type="RuleBase" id="RU003474"/>
    </source>
</evidence>
<evidence type="ECO:0000313" key="10">
    <source>
        <dbReference type="EMBL" id="AEM38052.1"/>
    </source>
</evidence>
<keyword evidence="4" id="KW-0805">Transcription regulation</keyword>
<feature type="binding site" evidence="6">
    <location>
        <position position="4"/>
    </location>
    <ligand>
        <name>Zn(2+)</name>
        <dbReference type="ChEBI" id="CHEBI:29105"/>
        <label>1</label>
    </ligand>
</feature>
<dbReference type="GO" id="GO:0003676">
    <property type="term" value="F:nucleic acid binding"/>
    <property type="evidence" value="ECO:0007669"/>
    <property type="project" value="InterPro"/>
</dbReference>
<reference evidence="10 11" key="1">
    <citation type="journal article" date="2011" name="Stand. Genomic Sci.">
        <title>Complete genome sequence of the hyperthermophilic chemolithoautotroph Pyrolobus fumarii type strain (1A).</title>
        <authorList>
            <person name="Anderson I."/>
            <person name="Goker M."/>
            <person name="Nolan M."/>
            <person name="Lucas S."/>
            <person name="Hammon N."/>
            <person name="Deshpande S."/>
            <person name="Cheng J.F."/>
            <person name="Tapia R."/>
            <person name="Han C."/>
            <person name="Goodwin L."/>
            <person name="Pitluck S."/>
            <person name="Huntemann M."/>
            <person name="Liolios K."/>
            <person name="Ivanova N."/>
            <person name="Pagani I."/>
            <person name="Mavromatis K."/>
            <person name="Ovchinikova G."/>
            <person name="Pati A."/>
            <person name="Chen A."/>
            <person name="Palaniappan K."/>
            <person name="Land M."/>
            <person name="Hauser L."/>
            <person name="Brambilla E.M."/>
            <person name="Huber H."/>
            <person name="Yasawong M."/>
            <person name="Rohde M."/>
            <person name="Spring S."/>
            <person name="Abt B."/>
            <person name="Sikorski J."/>
            <person name="Wirth R."/>
            <person name="Detter J.C."/>
            <person name="Woyke T."/>
            <person name="Bristow J."/>
            <person name="Eisen J.A."/>
            <person name="Markowitz V."/>
            <person name="Hugenholtz P."/>
            <person name="Kyrpides N.C."/>
            <person name="Klenk H.P."/>
            <person name="Lapidus A."/>
        </authorList>
    </citation>
    <scope>NUCLEOTIDE SEQUENCE [LARGE SCALE GENOMIC DNA]</scope>
    <source>
        <strain evidence="11">DSM 11204 / 1A</strain>
    </source>
</reference>
<gene>
    <name evidence="10" type="ordered locus">Pyrfu_0180</name>
</gene>
<dbReference type="Proteomes" id="UP000001037">
    <property type="component" value="Chromosome"/>
</dbReference>
<dbReference type="NCBIfam" id="TIGR01384">
    <property type="entry name" value="TFS_arch"/>
    <property type="match status" value="1"/>
</dbReference>
<dbReference type="PANTHER" id="PTHR11239">
    <property type="entry name" value="DNA-DIRECTED RNA POLYMERASE"/>
    <property type="match status" value="1"/>
</dbReference>
<accession>G0EET8</accession>
<dbReference type="Pfam" id="PF01096">
    <property type="entry name" value="Zn_ribbon_TFIIS"/>
    <property type="match status" value="1"/>
</dbReference>
<feature type="domain" description="TFIIS-type" evidence="9">
    <location>
        <begin position="71"/>
        <end position="111"/>
    </location>
</feature>
<keyword evidence="5 8" id="KW-0804">Transcription</keyword>
<protein>
    <submittedName>
        <fullName evidence="10">Transcription termination factor Tfs</fullName>
        <ecNumber evidence="10">2.7.7.6</ecNumber>
    </submittedName>
</protein>
<dbReference type="EC" id="2.7.7.6" evidence="10"/>
<feature type="binding site" evidence="6">
    <location>
        <position position="75"/>
    </location>
    <ligand>
        <name>Zn(2+)</name>
        <dbReference type="ChEBI" id="CHEBI:29105"/>
        <label>2</label>
    </ligand>
</feature>
<keyword evidence="3 6" id="KW-0862">Zinc</keyword>
<dbReference type="SUPFAM" id="SSF57783">
    <property type="entry name" value="Zinc beta-ribbon"/>
    <property type="match status" value="2"/>
</dbReference>
<dbReference type="InterPro" id="IPR001529">
    <property type="entry name" value="Zn_ribbon_RPB9"/>
</dbReference>
<evidence type="ECO:0000256" key="2">
    <source>
        <dbReference type="ARBA" id="ARBA00022771"/>
    </source>
</evidence>
<feature type="zinc finger region" description="C4-type" evidence="7">
    <location>
        <begin position="4"/>
        <end position="27"/>
    </location>
</feature>
<dbReference type="Gene3D" id="2.20.25.10">
    <property type="match status" value="2"/>
</dbReference>
<feature type="binding site" evidence="6">
    <location>
        <position position="78"/>
    </location>
    <ligand>
        <name>Zn(2+)</name>
        <dbReference type="ChEBI" id="CHEBI:29105"/>
        <label>2</label>
    </ligand>
</feature>
<comment type="similarity">
    <text evidence="5 8">Belongs to the archaeal rpoM/eukaryotic RPA12/RPB9/RPC11 RNA polymerase family.</text>
</comment>
<dbReference type="GO" id="GO:0006351">
    <property type="term" value="P:DNA-templated transcription"/>
    <property type="evidence" value="ECO:0007669"/>
    <property type="project" value="InterPro"/>
</dbReference>
<dbReference type="PIRSF" id="PIRSF005586">
    <property type="entry name" value="RNApol_RpoM"/>
    <property type="match status" value="1"/>
</dbReference>
<evidence type="ECO:0000313" key="11">
    <source>
        <dbReference type="Proteomes" id="UP000001037"/>
    </source>
</evidence>
<dbReference type="Pfam" id="PF02150">
    <property type="entry name" value="Zn_ribbon_RPB9"/>
    <property type="match status" value="1"/>
</dbReference>
<keyword evidence="10" id="KW-0548">Nucleotidyltransferase</keyword>
<dbReference type="KEGG" id="pfm:Pyrfu_0180"/>
<evidence type="ECO:0000256" key="4">
    <source>
        <dbReference type="ARBA" id="ARBA00023015"/>
    </source>
</evidence>
<evidence type="ECO:0000256" key="1">
    <source>
        <dbReference type="ARBA" id="ARBA00022723"/>
    </source>
</evidence>
<dbReference type="GO" id="GO:0008270">
    <property type="term" value="F:zinc ion binding"/>
    <property type="evidence" value="ECO:0007669"/>
    <property type="project" value="UniProtKB-KW"/>
</dbReference>
<dbReference type="InterPro" id="IPR001222">
    <property type="entry name" value="Znf_TFIIS"/>
</dbReference>
<sequence>MKFCPRCGTLMAPRRENEQVVYVCPKCGHREGAAGAGDVASRVLVTTIKHSEKEKLVVIESNMEEKLLPKTRIQCPRCSHDEAYYWVVQTRRADEPPTRFYKCTKCGHVWREYD</sequence>
<dbReference type="InParanoid" id="G0EET8"/>
<dbReference type="GeneID" id="11139817"/>
<dbReference type="eggNOG" id="arCOG00579">
    <property type="taxonomic scope" value="Archaea"/>
</dbReference>
<evidence type="ECO:0000256" key="6">
    <source>
        <dbReference type="PIRSR" id="PIRSR005586-1"/>
    </source>
</evidence>
<feature type="binding site" evidence="6">
    <location>
        <position position="27"/>
    </location>
    <ligand>
        <name>Zn(2+)</name>
        <dbReference type="ChEBI" id="CHEBI:29105"/>
        <label>1</label>
    </ligand>
</feature>
<evidence type="ECO:0000256" key="7">
    <source>
        <dbReference type="PIRSR" id="PIRSR005586-2"/>
    </source>
</evidence>
<feature type="binding site" evidence="6">
    <location>
        <position position="103"/>
    </location>
    <ligand>
        <name>Zn(2+)</name>
        <dbReference type="ChEBI" id="CHEBI:29105"/>
        <label>2</label>
    </ligand>
</feature>
<dbReference type="EMBL" id="CP002838">
    <property type="protein sequence ID" value="AEM38052.1"/>
    <property type="molecule type" value="Genomic_DNA"/>
</dbReference>
<dbReference type="STRING" id="694429.Pyrfu_0180"/>
<dbReference type="AlphaFoldDB" id="G0EET8"/>
<dbReference type="HOGENOM" id="CLU_093932_3_2_2"/>
<keyword evidence="11" id="KW-1185">Reference proteome</keyword>
<dbReference type="OrthoDB" id="72957at2157"/>
<proteinExistence type="inferred from homology"/>